<keyword evidence="2" id="KW-0067">ATP-binding</keyword>
<evidence type="ECO:0000313" key="4">
    <source>
        <dbReference type="EMBL" id="KAK9004222.1"/>
    </source>
</evidence>
<feature type="domain" description="ATPase AAA-type core" evidence="3">
    <location>
        <begin position="71"/>
        <end position="154"/>
    </location>
</feature>
<dbReference type="Gene3D" id="3.40.50.300">
    <property type="entry name" value="P-loop containing nucleotide triphosphate hydrolases"/>
    <property type="match status" value="1"/>
</dbReference>
<evidence type="ECO:0000259" key="3">
    <source>
        <dbReference type="Pfam" id="PF07724"/>
    </source>
</evidence>
<evidence type="ECO:0000313" key="5">
    <source>
        <dbReference type="Proteomes" id="UP001396334"/>
    </source>
</evidence>
<dbReference type="InterPro" id="IPR001270">
    <property type="entry name" value="ClpA/B"/>
</dbReference>
<evidence type="ECO:0000256" key="2">
    <source>
        <dbReference type="ARBA" id="ARBA00022840"/>
    </source>
</evidence>
<evidence type="ECO:0000256" key="1">
    <source>
        <dbReference type="ARBA" id="ARBA00022741"/>
    </source>
</evidence>
<sequence length="158" mass="17476">MSCIPVSENDIAKVVSKWTGIPVSKFQQSEREKLLYLEQVLHKPVVRQDPAVRSVAEAIQRSRAGLSDPRRPIASFMFMGLTGVGKIELAKALASYLFNTAEALVSIDMSEYMGKHAVSRLRGAPPGYVGYEGGQLTETVRRRPYAVILFDEIDSNFG</sequence>
<accession>A0ABR2QUT3</accession>
<dbReference type="Pfam" id="PF07724">
    <property type="entry name" value="AAA_2"/>
    <property type="match status" value="1"/>
</dbReference>
<keyword evidence="1" id="KW-0547">Nucleotide-binding</keyword>
<dbReference type="InterPro" id="IPR027417">
    <property type="entry name" value="P-loop_NTPase"/>
</dbReference>
<dbReference type="PRINTS" id="PR00300">
    <property type="entry name" value="CLPPROTEASEA"/>
</dbReference>
<dbReference type="CDD" id="cd19499">
    <property type="entry name" value="RecA-like_ClpB_Hsp104-like"/>
    <property type="match status" value="1"/>
</dbReference>
<dbReference type="SUPFAM" id="SSF52540">
    <property type="entry name" value="P-loop containing nucleoside triphosphate hydrolases"/>
    <property type="match status" value="1"/>
</dbReference>
<dbReference type="InterPro" id="IPR003959">
    <property type="entry name" value="ATPase_AAA_core"/>
</dbReference>
<organism evidence="4 5">
    <name type="scientific">Hibiscus sabdariffa</name>
    <name type="common">roselle</name>
    <dbReference type="NCBI Taxonomy" id="183260"/>
    <lineage>
        <taxon>Eukaryota</taxon>
        <taxon>Viridiplantae</taxon>
        <taxon>Streptophyta</taxon>
        <taxon>Embryophyta</taxon>
        <taxon>Tracheophyta</taxon>
        <taxon>Spermatophyta</taxon>
        <taxon>Magnoliopsida</taxon>
        <taxon>eudicotyledons</taxon>
        <taxon>Gunneridae</taxon>
        <taxon>Pentapetalae</taxon>
        <taxon>rosids</taxon>
        <taxon>malvids</taxon>
        <taxon>Malvales</taxon>
        <taxon>Malvaceae</taxon>
        <taxon>Malvoideae</taxon>
        <taxon>Hibiscus</taxon>
    </lineage>
</organism>
<dbReference type="PANTHER" id="PTHR11638:SF18">
    <property type="entry name" value="HEAT SHOCK PROTEIN 104"/>
    <property type="match status" value="1"/>
</dbReference>
<name>A0ABR2QUT3_9ROSI</name>
<dbReference type="Proteomes" id="UP001396334">
    <property type="component" value="Unassembled WGS sequence"/>
</dbReference>
<dbReference type="InterPro" id="IPR050130">
    <property type="entry name" value="ClpA_ClpB"/>
</dbReference>
<comment type="caution">
    <text evidence="4">The sequence shown here is derived from an EMBL/GenBank/DDBJ whole genome shotgun (WGS) entry which is preliminary data.</text>
</comment>
<proteinExistence type="predicted"/>
<reference evidence="4 5" key="1">
    <citation type="journal article" date="2024" name="G3 (Bethesda)">
        <title>Genome assembly of Hibiscus sabdariffa L. provides insights into metabolisms of medicinal natural products.</title>
        <authorList>
            <person name="Kim T."/>
        </authorList>
    </citation>
    <scope>NUCLEOTIDE SEQUENCE [LARGE SCALE GENOMIC DNA]</scope>
    <source>
        <strain evidence="4">TK-2024</strain>
        <tissue evidence="4">Old leaves</tissue>
    </source>
</reference>
<protein>
    <recommendedName>
        <fullName evidence="3">ATPase AAA-type core domain-containing protein</fullName>
    </recommendedName>
</protein>
<gene>
    <name evidence="4" type="ORF">V6N11_002029</name>
</gene>
<dbReference type="EMBL" id="JBBPBN010000031">
    <property type="protein sequence ID" value="KAK9004222.1"/>
    <property type="molecule type" value="Genomic_DNA"/>
</dbReference>
<keyword evidence="5" id="KW-1185">Reference proteome</keyword>
<dbReference type="PANTHER" id="PTHR11638">
    <property type="entry name" value="ATP-DEPENDENT CLP PROTEASE"/>
    <property type="match status" value="1"/>
</dbReference>